<protein>
    <submittedName>
        <fullName evidence="1">Unannotated protein</fullName>
    </submittedName>
</protein>
<gene>
    <name evidence="1" type="ORF">UFOPK2592_00910</name>
</gene>
<organism evidence="1">
    <name type="scientific">freshwater metagenome</name>
    <dbReference type="NCBI Taxonomy" id="449393"/>
    <lineage>
        <taxon>unclassified sequences</taxon>
        <taxon>metagenomes</taxon>
        <taxon>ecological metagenomes</taxon>
    </lineage>
</organism>
<name>A0A6J6Q192_9ZZZZ</name>
<dbReference type="EMBL" id="CAEZXU010000100">
    <property type="protein sequence ID" value="CAB4704556.1"/>
    <property type="molecule type" value="Genomic_DNA"/>
</dbReference>
<sequence>MARNKPAMAAIANEMNAAFLTALAVAKPLPTNLIGPTRLLSVPRMPSLKSFA</sequence>
<dbReference type="AlphaFoldDB" id="A0A6J6Q192"/>
<accession>A0A6J6Q192</accession>
<reference evidence="1" key="1">
    <citation type="submission" date="2020-05" db="EMBL/GenBank/DDBJ databases">
        <authorList>
            <person name="Chiriac C."/>
            <person name="Salcher M."/>
            <person name="Ghai R."/>
            <person name="Kavagutti S V."/>
        </authorList>
    </citation>
    <scope>NUCLEOTIDE SEQUENCE</scope>
</reference>
<evidence type="ECO:0000313" key="1">
    <source>
        <dbReference type="EMBL" id="CAB4704556.1"/>
    </source>
</evidence>
<proteinExistence type="predicted"/>